<gene>
    <name evidence="1" type="ORF">ACEU0G_003864</name>
</gene>
<name>A0ABW7CY80_9GAMM</name>
<proteinExistence type="predicted"/>
<dbReference type="Proteomes" id="UP001605261">
    <property type="component" value="Unassembled WGS sequence"/>
</dbReference>
<sequence length="191" mass="21762">MEFRQMTTWPAKARDAAKLKSGWRFDLSQGVWWLDLCQMEEFLKQRLSGQSFGAAVDVFIFGFEMYDAVDGTAIGSSGAMPADFSRYTPKLRQLLSVGQLDWHDVRFLDASAQLVAYKAALLRAVDNWYARKRRPRDFDVEAFRAYLLDSLAGLTTAQCAVDLSLLDLSLPEWDEDGRFIYKNLSAHDVLE</sequence>
<reference evidence="1 2" key="1">
    <citation type="submission" date="2024-09" db="EMBL/GenBank/DDBJ databases">
        <authorList>
            <consortium name="All-Russian atlas of soil microorganisms"/>
            <consortium name="as a basis for the search for new antimicrobial producers and enzymes with unique properties"/>
            <person name="Sokolova E.A."/>
            <person name="Voronina E.N."/>
        </authorList>
    </citation>
    <scope>NUCLEOTIDE SEQUENCE [LARGE SCALE GENOMIC DNA]</scope>
    <source>
        <strain evidence="1 2">AF-22b-331.1</strain>
    </source>
</reference>
<organism evidence="1 2">
    <name type="scientific">Stenotrophomonas nematodicola</name>
    <dbReference type="NCBI Taxonomy" id="2656746"/>
    <lineage>
        <taxon>Bacteria</taxon>
        <taxon>Pseudomonadati</taxon>
        <taxon>Pseudomonadota</taxon>
        <taxon>Gammaproteobacteria</taxon>
        <taxon>Lysobacterales</taxon>
        <taxon>Lysobacteraceae</taxon>
        <taxon>Stenotrophomonas</taxon>
    </lineage>
</organism>
<keyword evidence="2" id="KW-1185">Reference proteome</keyword>
<protein>
    <submittedName>
        <fullName evidence="1">Uncharacterized protein</fullName>
    </submittedName>
</protein>
<dbReference type="RefSeq" id="WP_394163688.1">
    <property type="nucleotide sequence ID" value="NZ_JBHGCJ010000008.1"/>
</dbReference>
<accession>A0ABW7CY80</accession>
<evidence type="ECO:0000313" key="2">
    <source>
        <dbReference type="Proteomes" id="UP001605261"/>
    </source>
</evidence>
<evidence type="ECO:0000313" key="1">
    <source>
        <dbReference type="EMBL" id="MFG6109840.1"/>
    </source>
</evidence>
<comment type="caution">
    <text evidence="1">The sequence shown here is derived from an EMBL/GenBank/DDBJ whole genome shotgun (WGS) entry which is preliminary data.</text>
</comment>
<dbReference type="EMBL" id="JBHGCJ010000008">
    <property type="protein sequence ID" value="MFG6109840.1"/>
    <property type="molecule type" value="Genomic_DNA"/>
</dbReference>